<feature type="transmembrane region" description="Helical" evidence="1">
    <location>
        <begin position="45"/>
        <end position="63"/>
    </location>
</feature>
<organism evidence="2 3">
    <name type="scientific">Candidatus Portnoybacteria bacterium CG11_big_fil_rev_8_21_14_0_20_44_10</name>
    <dbReference type="NCBI Taxonomy" id="1974818"/>
    <lineage>
        <taxon>Bacteria</taxon>
        <taxon>Candidatus Portnoyibacteriota</taxon>
    </lineage>
</organism>
<gene>
    <name evidence="2" type="ORF">COV85_03160</name>
</gene>
<feature type="transmembrane region" description="Helical" evidence="1">
    <location>
        <begin position="12"/>
        <end position="33"/>
    </location>
</feature>
<keyword evidence="1" id="KW-0812">Transmembrane</keyword>
<feature type="transmembrane region" description="Helical" evidence="1">
    <location>
        <begin position="84"/>
        <end position="107"/>
    </location>
</feature>
<evidence type="ECO:0000313" key="3">
    <source>
        <dbReference type="Proteomes" id="UP000231550"/>
    </source>
</evidence>
<reference evidence="2 3" key="1">
    <citation type="submission" date="2017-09" db="EMBL/GenBank/DDBJ databases">
        <title>Depth-based differentiation of microbial function through sediment-hosted aquifers and enrichment of novel symbionts in the deep terrestrial subsurface.</title>
        <authorList>
            <person name="Probst A.J."/>
            <person name="Ladd B."/>
            <person name="Jarett J.K."/>
            <person name="Geller-Mcgrath D.E."/>
            <person name="Sieber C.M."/>
            <person name="Emerson J.B."/>
            <person name="Anantharaman K."/>
            <person name="Thomas B.C."/>
            <person name="Malmstrom R."/>
            <person name="Stieglmeier M."/>
            <person name="Klingl A."/>
            <person name="Woyke T."/>
            <person name="Ryan C.M."/>
            <person name="Banfield J.F."/>
        </authorList>
    </citation>
    <scope>NUCLEOTIDE SEQUENCE [LARGE SCALE GENOMIC DNA]</scope>
    <source>
        <strain evidence="2">CG11_big_fil_rev_8_21_14_0_20_44_10</strain>
    </source>
</reference>
<accession>A0A2H0KQ25</accession>
<dbReference type="Proteomes" id="UP000231550">
    <property type="component" value="Unassembled WGS sequence"/>
</dbReference>
<dbReference type="EMBL" id="PCVN01000082">
    <property type="protein sequence ID" value="PIQ74242.1"/>
    <property type="molecule type" value="Genomic_DNA"/>
</dbReference>
<sequence>MKKIWNTFKGIFGLICLLSSYLFSKLLMTTTYLAQWFPALMSQAWAVNLFMVGLTLLVILGFYSLYRTACAGDEAKAATPGRAIFGALIAICAFVAESLKGAGYLAGFPGMNYIWIDDLVALGIYFIGIAGVYLVLKARPSVIVPWSIRKQIKPEKDQ</sequence>
<evidence type="ECO:0000256" key="1">
    <source>
        <dbReference type="SAM" id="Phobius"/>
    </source>
</evidence>
<keyword evidence="1" id="KW-0472">Membrane</keyword>
<proteinExistence type="predicted"/>
<evidence type="ECO:0000313" key="2">
    <source>
        <dbReference type="EMBL" id="PIQ74242.1"/>
    </source>
</evidence>
<name>A0A2H0KQ25_9BACT</name>
<keyword evidence="1" id="KW-1133">Transmembrane helix</keyword>
<feature type="transmembrane region" description="Helical" evidence="1">
    <location>
        <begin position="113"/>
        <end position="136"/>
    </location>
</feature>
<comment type="caution">
    <text evidence="2">The sequence shown here is derived from an EMBL/GenBank/DDBJ whole genome shotgun (WGS) entry which is preliminary data.</text>
</comment>
<protein>
    <submittedName>
        <fullName evidence="2">Uncharacterized protein</fullName>
    </submittedName>
</protein>
<dbReference type="AlphaFoldDB" id="A0A2H0KQ25"/>